<accession>A0ABC8QQL0</accession>
<comment type="caution">
    <text evidence="2">The sequence shown here is derived from an EMBL/GenBank/DDBJ whole genome shotgun (WGS) entry which is preliminary data.</text>
</comment>
<evidence type="ECO:0000313" key="2">
    <source>
        <dbReference type="EMBL" id="CAK9134990.1"/>
    </source>
</evidence>
<name>A0ABC8QQL0_9AQUA</name>
<feature type="compositionally biased region" description="Basic and acidic residues" evidence="1">
    <location>
        <begin position="143"/>
        <end position="157"/>
    </location>
</feature>
<feature type="region of interest" description="Disordered" evidence="1">
    <location>
        <begin position="64"/>
        <end position="157"/>
    </location>
</feature>
<reference evidence="2 3" key="1">
    <citation type="submission" date="2024-02" db="EMBL/GenBank/DDBJ databases">
        <authorList>
            <person name="Vignale AGUSTIN F."/>
            <person name="Sosa J E."/>
            <person name="Modenutti C."/>
        </authorList>
    </citation>
    <scope>NUCLEOTIDE SEQUENCE [LARGE SCALE GENOMIC DNA]</scope>
</reference>
<dbReference type="EMBL" id="CAUOFW020000685">
    <property type="protein sequence ID" value="CAK9134990.1"/>
    <property type="molecule type" value="Genomic_DNA"/>
</dbReference>
<evidence type="ECO:0000313" key="3">
    <source>
        <dbReference type="Proteomes" id="UP001642360"/>
    </source>
</evidence>
<keyword evidence="3" id="KW-1185">Reference proteome</keyword>
<evidence type="ECO:0000256" key="1">
    <source>
        <dbReference type="SAM" id="MobiDB-lite"/>
    </source>
</evidence>
<dbReference type="AlphaFoldDB" id="A0ABC8QQL0"/>
<organism evidence="2 3">
    <name type="scientific">Ilex paraguariensis</name>
    <name type="common">yerba mate</name>
    <dbReference type="NCBI Taxonomy" id="185542"/>
    <lineage>
        <taxon>Eukaryota</taxon>
        <taxon>Viridiplantae</taxon>
        <taxon>Streptophyta</taxon>
        <taxon>Embryophyta</taxon>
        <taxon>Tracheophyta</taxon>
        <taxon>Spermatophyta</taxon>
        <taxon>Magnoliopsida</taxon>
        <taxon>eudicotyledons</taxon>
        <taxon>Gunneridae</taxon>
        <taxon>Pentapetalae</taxon>
        <taxon>asterids</taxon>
        <taxon>campanulids</taxon>
        <taxon>Aquifoliales</taxon>
        <taxon>Aquifoliaceae</taxon>
        <taxon>Ilex</taxon>
    </lineage>
</organism>
<gene>
    <name evidence="2" type="ORF">ILEXP_LOCUS1912</name>
</gene>
<protein>
    <submittedName>
        <fullName evidence="2">Uncharacterized protein</fullName>
    </submittedName>
</protein>
<feature type="compositionally biased region" description="Polar residues" evidence="1">
    <location>
        <begin position="122"/>
        <end position="131"/>
    </location>
</feature>
<proteinExistence type="predicted"/>
<sequence length="157" mass="16408">MATQEVEGHADHRGGTEVEIKIQGVKAPWAGAETEAPWMLCVGEQVEVLSSEADQGVNIAESVPLSAGQGSTSAKEALTATGHGQTGMQAVGHGARKQNTVEDASGDDSGQIIDDLVRSCETPRSQIPQGSPGSGPRNVSRPDSSKNWEDTTDCFHL</sequence>
<dbReference type="Proteomes" id="UP001642360">
    <property type="component" value="Unassembled WGS sequence"/>
</dbReference>